<dbReference type="InterPro" id="IPR013785">
    <property type="entry name" value="Aldolase_TIM"/>
</dbReference>
<comment type="pathway">
    <text evidence="1">Cofactor biosynthesis; thiamine diphosphate biosynthesis.</text>
</comment>
<dbReference type="EMBL" id="FNEO01000001">
    <property type="protein sequence ID" value="SDI85641.1"/>
    <property type="molecule type" value="Genomic_DNA"/>
</dbReference>
<dbReference type="CDD" id="cd00564">
    <property type="entry name" value="TMP_TenI"/>
    <property type="match status" value="1"/>
</dbReference>
<dbReference type="InterPro" id="IPR036206">
    <property type="entry name" value="ThiamineP_synth_sf"/>
</dbReference>
<dbReference type="SUPFAM" id="SSF51391">
    <property type="entry name" value="Thiamin phosphate synthase"/>
    <property type="match status" value="1"/>
</dbReference>
<dbReference type="GO" id="GO:0009228">
    <property type="term" value="P:thiamine biosynthetic process"/>
    <property type="evidence" value="ECO:0007669"/>
    <property type="project" value="UniProtKB-KW"/>
</dbReference>
<dbReference type="RefSeq" id="WP_066327185.1">
    <property type="nucleotide sequence ID" value="NZ_BJVF01000001.1"/>
</dbReference>
<reference evidence="5" key="2">
    <citation type="submission" date="2016-03" db="EMBL/GenBank/DDBJ databases">
        <authorList>
            <person name="Ploux O."/>
        </authorList>
    </citation>
    <scope>NUCLEOTIDE SEQUENCE</scope>
    <source>
        <strain evidence="5">NBRC 105008</strain>
    </source>
</reference>
<dbReference type="GO" id="GO:0004789">
    <property type="term" value="F:thiamine-phosphate diphosphorylase activity"/>
    <property type="evidence" value="ECO:0007669"/>
    <property type="project" value="TreeGrafter"/>
</dbReference>
<dbReference type="Gene3D" id="3.20.20.70">
    <property type="entry name" value="Aldolase class I"/>
    <property type="match status" value="1"/>
</dbReference>
<dbReference type="Proteomes" id="UP000321579">
    <property type="component" value="Unassembled WGS sequence"/>
</dbReference>
<proteinExistence type="predicted"/>
<dbReference type="EMBL" id="BJVF01000001">
    <property type="protein sequence ID" value="GEL09995.1"/>
    <property type="molecule type" value="Genomic_DNA"/>
</dbReference>
<keyword evidence="8" id="KW-1185">Reference proteome</keyword>
<protein>
    <submittedName>
        <fullName evidence="5">Thiamine phosphate synthase</fullName>
    </submittedName>
    <submittedName>
        <fullName evidence="6">Thiamine-phosphate pyrophosphorylase</fullName>
    </submittedName>
</protein>
<dbReference type="Proteomes" id="UP000182367">
    <property type="component" value="Unassembled WGS sequence"/>
</dbReference>
<reference evidence="4 9" key="4">
    <citation type="submission" date="2019-07" db="EMBL/GenBank/DDBJ databases">
        <title>Whole genome shotgun sequence of Flavobacterium glycines NBRC 105008.</title>
        <authorList>
            <person name="Hosoyama A."/>
            <person name="Uohara A."/>
            <person name="Ohji S."/>
            <person name="Ichikawa N."/>
        </authorList>
    </citation>
    <scope>NUCLEOTIDE SEQUENCE [LARGE SCALE GENOMIC DNA]</scope>
    <source>
        <strain evidence="4 9">NBRC 105008</strain>
    </source>
</reference>
<comment type="caution">
    <text evidence="5">The sequence shown here is derived from an EMBL/GenBank/DDBJ whole genome shotgun (WGS) entry which is preliminary data.</text>
</comment>
<reference evidence="6 8" key="3">
    <citation type="submission" date="2016-10" db="EMBL/GenBank/DDBJ databases">
        <authorList>
            <person name="Varghese N."/>
            <person name="Submissions S."/>
        </authorList>
    </citation>
    <scope>NUCLEOTIDE SEQUENCE [LARGE SCALE GENOMIC DNA]</scope>
    <source>
        <strain evidence="6 8">Gm-149</strain>
    </source>
</reference>
<dbReference type="EMBL" id="LVEO01000013">
    <property type="protein sequence ID" value="OCB72502.1"/>
    <property type="molecule type" value="Genomic_DNA"/>
</dbReference>
<dbReference type="InterPro" id="IPR022998">
    <property type="entry name" value="ThiamineP_synth_TenI"/>
</dbReference>
<evidence type="ECO:0000313" key="4">
    <source>
        <dbReference type="EMBL" id="GEL09995.1"/>
    </source>
</evidence>
<evidence type="ECO:0000256" key="2">
    <source>
        <dbReference type="ARBA" id="ARBA00022977"/>
    </source>
</evidence>
<evidence type="ECO:0000313" key="7">
    <source>
        <dbReference type="Proteomes" id="UP000093226"/>
    </source>
</evidence>
<dbReference type="OrthoDB" id="194683at2"/>
<evidence type="ECO:0000313" key="9">
    <source>
        <dbReference type="Proteomes" id="UP000321579"/>
    </source>
</evidence>
<dbReference type="STRING" id="551990.SAMN05192550_0986"/>
<keyword evidence="2" id="KW-0784">Thiamine biosynthesis</keyword>
<dbReference type="Proteomes" id="UP000093226">
    <property type="component" value="Unassembled WGS sequence"/>
</dbReference>
<feature type="domain" description="Thiamine phosphate synthase/TenI" evidence="3">
    <location>
        <begin position="3"/>
        <end position="172"/>
    </location>
</feature>
<accession>A0A1B9DS42</accession>
<evidence type="ECO:0000256" key="1">
    <source>
        <dbReference type="ARBA" id="ARBA00004948"/>
    </source>
</evidence>
<organism evidence="5 7">
    <name type="scientific">Flavobacterium glycines</name>
    <dbReference type="NCBI Taxonomy" id="551990"/>
    <lineage>
        <taxon>Bacteria</taxon>
        <taxon>Pseudomonadati</taxon>
        <taxon>Bacteroidota</taxon>
        <taxon>Flavobacteriia</taxon>
        <taxon>Flavobacteriales</taxon>
        <taxon>Flavobacteriaceae</taxon>
        <taxon>Flavobacterium</taxon>
    </lineage>
</organism>
<evidence type="ECO:0000313" key="5">
    <source>
        <dbReference type="EMBL" id="OCB72502.1"/>
    </source>
</evidence>
<dbReference type="GO" id="GO:0005737">
    <property type="term" value="C:cytoplasm"/>
    <property type="evidence" value="ECO:0007669"/>
    <property type="project" value="TreeGrafter"/>
</dbReference>
<sequence length="193" mass="22007">MIVISNPTAVANEIKLIHSLFEGGMDLFHVRKPSFSETEMKAFVTAIELECRNRLVLHNYHHLTEEFGINRIHFSSTNRPDNFQKTEGFTVSTSTHSIEEFNALSEDIDYAFLSPVFKSISKENYEPNVNWSTEIKKRNNFKTKLIGLGGIDAENINQALQFGFDDVALLGTIWKSNNPIENFKSCQQIVLSF</sequence>
<name>A0A1B9DS42_9FLAO</name>
<evidence type="ECO:0000313" key="8">
    <source>
        <dbReference type="Proteomes" id="UP000182367"/>
    </source>
</evidence>
<evidence type="ECO:0000313" key="6">
    <source>
        <dbReference type="EMBL" id="SDI85641.1"/>
    </source>
</evidence>
<dbReference type="PANTHER" id="PTHR20857:SF15">
    <property type="entry name" value="THIAMINE-PHOSPHATE SYNTHASE"/>
    <property type="match status" value="1"/>
</dbReference>
<evidence type="ECO:0000259" key="3">
    <source>
        <dbReference type="Pfam" id="PF02581"/>
    </source>
</evidence>
<reference evidence="7" key="1">
    <citation type="submission" date="2016-03" db="EMBL/GenBank/DDBJ databases">
        <title>Draft genome sequence of Paenibacillus glacialis DSM 22343.</title>
        <authorList>
            <person name="Shin S.-K."/>
            <person name="Yi H."/>
        </authorList>
    </citation>
    <scope>NUCLEOTIDE SEQUENCE [LARGE SCALE GENOMIC DNA]</scope>
    <source>
        <strain evidence="7">NBRC 105008</strain>
    </source>
</reference>
<gene>
    <name evidence="4" type="primary">thiE1</name>
    <name evidence="5" type="ORF">FBGL_07630</name>
    <name evidence="4" type="ORF">FGL01_07340</name>
    <name evidence="6" type="ORF">SAMN05192550_0986</name>
</gene>
<dbReference type="PANTHER" id="PTHR20857">
    <property type="entry name" value="THIAMINE-PHOSPHATE PYROPHOSPHORYLASE"/>
    <property type="match status" value="1"/>
</dbReference>
<dbReference type="Pfam" id="PF02581">
    <property type="entry name" value="TMP-TENI"/>
    <property type="match status" value="1"/>
</dbReference>
<dbReference type="AlphaFoldDB" id="A0A1B9DS42"/>